<proteinExistence type="predicted"/>
<name>A0A9Q1J690_SYNKA</name>
<evidence type="ECO:0000313" key="2">
    <source>
        <dbReference type="EMBL" id="KAJ8368866.1"/>
    </source>
</evidence>
<gene>
    <name evidence="2" type="ORF">SKAU_G00088940</name>
</gene>
<comment type="caution">
    <text evidence="2">The sequence shown here is derived from an EMBL/GenBank/DDBJ whole genome shotgun (WGS) entry which is preliminary data.</text>
</comment>
<protein>
    <submittedName>
        <fullName evidence="2">Uncharacterized protein</fullName>
    </submittedName>
</protein>
<feature type="region of interest" description="Disordered" evidence="1">
    <location>
        <begin position="1"/>
        <end position="26"/>
    </location>
</feature>
<dbReference type="AlphaFoldDB" id="A0A9Q1J690"/>
<evidence type="ECO:0000256" key="1">
    <source>
        <dbReference type="SAM" id="MobiDB-lite"/>
    </source>
</evidence>
<sequence>MTSVIEDGRNIHSCSSPVRRGSSERAARCQLGDVDKAVRLWQCCAPGQLWDQTRAPVQSSDGQSVQWTDVSFARQMMLALNSLGQRGSKMCRYQAKRRSP</sequence>
<feature type="compositionally biased region" description="Basic and acidic residues" evidence="1">
    <location>
        <begin position="1"/>
        <end position="10"/>
    </location>
</feature>
<keyword evidence="3" id="KW-1185">Reference proteome</keyword>
<dbReference type="EMBL" id="JAINUF010000003">
    <property type="protein sequence ID" value="KAJ8368866.1"/>
    <property type="molecule type" value="Genomic_DNA"/>
</dbReference>
<evidence type="ECO:0000313" key="3">
    <source>
        <dbReference type="Proteomes" id="UP001152622"/>
    </source>
</evidence>
<reference evidence="2" key="1">
    <citation type="journal article" date="2023" name="Science">
        <title>Genome structures resolve the early diversification of teleost fishes.</title>
        <authorList>
            <person name="Parey E."/>
            <person name="Louis A."/>
            <person name="Montfort J."/>
            <person name="Bouchez O."/>
            <person name="Roques C."/>
            <person name="Iampietro C."/>
            <person name="Lluch J."/>
            <person name="Castinel A."/>
            <person name="Donnadieu C."/>
            <person name="Desvignes T."/>
            <person name="Floi Bucao C."/>
            <person name="Jouanno E."/>
            <person name="Wen M."/>
            <person name="Mejri S."/>
            <person name="Dirks R."/>
            <person name="Jansen H."/>
            <person name="Henkel C."/>
            <person name="Chen W.J."/>
            <person name="Zahm M."/>
            <person name="Cabau C."/>
            <person name="Klopp C."/>
            <person name="Thompson A.W."/>
            <person name="Robinson-Rechavi M."/>
            <person name="Braasch I."/>
            <person name="Lecointre G."/>
            <person name="Bobe J."/>
            <person name="Postlethwait J.H."/>
            <person name="Berthelot C."/>
            <person name="Roest Crollius H."/>
            <person name="Guiguen Y."/>
        </authorList>
    </citation>
    <scope>NUCLEOTIDE SEQUENCE</scope>
    <source>
        <strain evidence="2">WJC10195</strain>
    </source>
</reference>
<dbReference type="Proteomes" id="UP001152622">
    <property type="component" value="Chromosome 3"/>
</dbReference>
<accession>A0A9Q1J690</accession>
<organism evidence="2 3">
    <name type="scientific">Synaphobranchus kaupii</name>
    <name type="common">Kaup's arrowtooth eel</name>
    <dbReference type="NCBI Taxonomy" id="118154"/>
    <lineage>
        <taxon>Eukaryota</taxon>
        <taxon>Metazoa</taxon>
        <taxon>Chordata</taxon>
        <taxon>Craniata</taxon>
        <taxon>Vertebrata</taxon>
        <taxon>Euteleostomi</taxon>
        <taxon>Actinopterygii</taxon>
        <taxon>Neopterygii</taxon>
        <taxon>Teleostei</taxon>
        <taxon>Anguilliformes</taxon>
        <taxon>Synaphobranchidae</taxon>
        <taxon>Synaphobranchus</taxon>
    </lineage>
</organism>